<dbReference type="Proteomes" id="UP000799750">
    <property type="component" value="Unassembled WGS sequence"/>
</dbReference>
<feature type="chain" id="PRO_5025427393" evidence="1">
    <location>
        <begin position="20"/>
        <end position="219"/>
    </location>
</feature>
<dbReference type="EMBL" id="MU004198">
    <property type="protein sequence ID" value="KAF2489698.1"/>
    <property type="molecule type" value="Genomic_DNA"/>
</dbReference>
<protein>
    <submittedName>
        <fullName evidence="2">Uncharacterized protein</fullName>
    </submittedName>
</protein>
<name>A0A6A6QB47_9PEZI</name>
<dbReference type="AlphaFoldDB" id="A0A6A6QB47"/>
<accession>A0A6A6QB47</accession>
<organism evidence="2 3">
    <name type="scientific">Lophium mytilinum</name>
    <dbReference type="NCBI Taxonomy" id="390894"/>
    <lineage>
        <taxon>Eukaryota</taxon>
        <taxon>Fungi</taxon>
        <taxon>Dikarya</taxon>
        <taxon>Ascomycota</taxon>
        <taxon>Pezizomycotina</taxon>
        <taxon>Dothideomycetes</taxon>
        <taxon>Pleosporomycetidae</taxon>
        <taxon>Mytilinidiales</taxon>
        <taxon>Mytilinidiaceae</taxon>
        <taxon>Lophium</taxon>
    </lineage>
</organism>
<evidence type="ECO:0000313" key="2">
    <source>
        <dbReference type="EMBL" id="KAF2489698.1"/>
    </source>
</evidence>
<dbReference type="OrthoDB" id="4991875at2759"/>
<reference evidence="2" key="1">
    <citation type="journal article" date="2020" name="Stud. Mycol.">
        <title>101 Dothideomycetes genomes: a test case for predicting lifestyles and emergence of pathogens.</title>
        <authorList>
            <person name="Haridas S."/>
            <person name="Albert R."/>
            <person name="Binder M."/>
            <person name="Bloem J."/>
            <person name="Labutti K."/>
            <person name="Salamov A."/>
            <person name="Andreopoulos B."/>
            <person name="Baker S."/>
            <person name="Barry K."/>
            <person name="Bills G."/>
            <person name="Bluhm B."/>
            <person name="Cannon C."/>
            <person name="Castanera R."/>
            <person name="Culley D."/>
            <person name="Daum C."/>
            <person name="Ezra D."/>
            <person name="Gonzalez J."/>
            <person name="Henrissat B."/>
            <person name="Kuo A."/>
            <person name="Liang C."/>
            <person name="Lipzen A."/>
            <person name="Lutzoni F."/>
            <person name="Magnuson J."/>
            <person name="Mondo S."/>
            <person name="Nolan M."/>
            <person name="Ohm R."/>
            <person name="Pangilinan J."/>
            <person name="Park H.-J."/>
            <person name="Ramirez L."/>
            <person name="Alfaro M."/>
            <person name="Sun H."/>
            <person name="Tritt A."/>
            <person name="Yoshinaga Y."/>
            <person name="Zwiers L.-H."/>
            <person name="Turgeon B."/>
            <person name="Goodwin S."/>
            <person name="Spatafora J."/>
            <person name="Crous P."/>
            <person name="Grigoriev I."/>
        </authorList>
    </citation>
    <scope>NUCLEOTIDE SEQUENCE</scope>
    <source>
        <strain evidence="2">CBS 269.34</strain>
    </source>
</reference>
<keyword evidence="3" id="KW-1185">Reference proteome</keyword>
<keyword evidence="1" id="KW-0732">Signal</keyword>
<evidence type="ECO:0000313" key="3">
    <source>
        <dbReference type="Proteomes" id="UP000799750"/>
    </source>
</evidence>
<evidence type="ECO:0000256" key="1">
    <source>
        <dbReference type="SAM" id="SignalP"/>
    </source>
</evidence>
<sequence length="219" mass="23330">MILPALAPLLLLLGPLALAQTTTIPIFGLDDRGSGNNVYTVIINWSGSILAVNSTATTFVVTSTLVQHVTPVYQGVTARWTYYSTIGIPQTITQGPSTYEYTTSYGNKGMEDVTACRLFGTTEARCNFTGASWYGTHDTKSFTWKANQTDKDGFWGHFAPVTVSGGLEKIGASVSATGIATRTSTGAFSEPVKTGEAAGRMTKLELAAFSAILTIVFVY</sequence>
<gene>
    <name evidence="2" type="ORF">BU16DRAFT_163146</name>
</gene>
<feature type="signal peptide" evidence="1">
    <location>
        <begin position="1"/>
        <end position="19"/>
    </location>
</feature>
<proteinExistence type="predicted"/>